<reference evidence="2" key="1">
    <citation type="submission" date="2014-11" db="EMBL/GenBank/DDBJ databases">
        <authorList>
            <person name="Amaro Gonzalez C."/>
        </authorList>
    </citation>
    <scope>NUCLEOTIDE SEQUENCE</scope>
</reference>
<sequence length="77" mass="9173">MINFTDFSFYQCFNDGCYDVFWESKTGAIVDHVFRVVMVLRQKVKTYTMTVVYVMCAEMVACVIFTVFWRKNKDKLN</sequence>
<feature type="transmembrane region" description="Helical" evidence="1">
    <location>
        <begin position="47"/>
        <end position="69"/>
    </location>
</feature>
<keyword evidence="1" id="KW-0812">Transmembrane</keyword>
<evidence type="ECO:0000256" key="1">
    <source>
        <dbReference type="SAM" id="Phobius"/>
    </source>
</evidence>
<dbReference type="AlphaFoldDB" id="A0A0E9WVY1"/>
<dbReference type="EMBL" id="GBXM01014226">
    <property type="protein sequence ID" value="JAH94351.1"/>
    <property type="molecule type" value="Transcribed_RNA"/>
</dbReference>
<proteinExistence type="predicted"/>
<protein>
    <submittedName>
        <fullName evidence="2">Uncharacterized protein</fullName>
    </submittedName>
</protein>
<name>A0A0E9WVY1_ANGAN</name>
<keyword evidence="1" id="KW-0472">Membrane</keyword>
<organism evidence="2">
    <name type="scientific">Anguilla anguilla</name>
    <name type="common">European freshwater eel</name>
    <name type="synonym">Muraena anguilla</name>
    <dbReference type="NCBI Taxonomy" id="7936"/>
    <lineage>
        <taxon>Eukaryota</taxon>
        <taxon>Metazoa</taxon>
        <taxon>Chordata</taxon>
        <taxon>Craniata</taxon>
        <taxon>Vertebrata</taxon>
        <taxon>Euteleostomi</taxon>
        <taxon>Actinopterygii</taxon>
        <taxon>Neopterygii</taxon>
        <taxon>Teleostei</taxon>
        <taxon>Anguilliformes</taxon>
        <taxon>Anguillidae</taxon>
        <taxon>Anguilla</taxon>
    </lineage>
</organism>
<accession>A0A0E9WVY1</accession>
<keyword evidence="1" id="KW-1133">Transmembrane helix</keyword>
<evidence type="ECO:0000313" key="2">
    <source>
        <dbReference type="EMBL" id="JAH94351.1"/>
    </source>
</evidence>
<reference evidence="2" key="2">
    <citation type="journal article" date="2015" name="Fish Shellfish Immunol.">
        <title>Early steps in the European eel (Anguilla anguilla)-Vibrio vulnificus interaction in the gills: Role of the RtxA13 toxin.</title>
        <authorList>
            <person name="Callol A."/>
            <person name="Pajuelo D."/>
            <person name="Ebbesson L."/>
            <person name="Teles M."/>
            <person name="MacKenzie S."/>
            <person name="Amaro C."/>
        </authorList>
    </citation>
    <scope>NUCLEOTIDE SEQUENCE</scope>
</reference>